<dbReference type="Pfam" id="PF00763">
    <property type="entry name" value="THF_DHG_CYH"/>
    <property type="match status" value="1"/>
</dbReference>
<dbReference type="FunFam" id="3.10.410.10:FF:000001">
    <property type="entry name" value="Putative formate--tetrahydrofolate ligase"/>
    <property type="match status" value="1"/>
</dbReference>
<comment type="catalytic activity">
    <reaction evidence="20">
        <text>(6R)-5,10-methylene-5,6,7,8-tetrahydrofolate + NADP(+) = (6R)-5,10-methenyltetrahydrofolate + NADPH</text>
        <dbReference type="Rhea" id="RHEA:22812"/>
        <dbReference type="ChEBI" id="CHEBI:15636"/>
        <dbReference type="ChEBI" id="CHEBI:57455"/>
        <dbReference type="ChEBI" id="CHEBI:57783"/>
        <dbReference type="ChEBI" id="CHEBI:58349"/>
        <dbReference type="EC" id="1.5.1.5"/>
    </reaction>
    <physiologicalReaction direction="left-to-right" evidence="20">
        <dbReference type="Rhea" id="RHEA:22813"/>
    </physiologicalReaction>
    <physiologicalReaction direction="right-to-left" evidence="20">
        <dbReference type="Rhea" id="RHEA:22814"/>
    </physiologicalReaction>
</comment>
<dbReference type="GO" id="GO:0004329">
    <property type="term" value="F:formate-tetrahydrofolate ligase activity"/>
    <property type="evidence" value="ECO:0007669"/>
    <property type="project" value="UniProtKB-EC"/>
</dbReference>
<dbReference type="InterPro" id="IPR020867">
    <property type="entry name" value="THF_DH/CycHdrlase_CS"/>
</dbReference>
<keyword evidence="19" id="KW-0511">Multifunctional enzyme</keyword>
<evidence type="ECO:0000256" key="16">
    <source>
        <dbReference type="ARBA" id="ARBA00022840"/>
    </source>
</evidence>
<dbReference type="InterPro" id="IPR000559">
    <property type="entry name" value="Formate_THF_ligase"/>
</dbReference>
<dbReference type="PROSITE" id="PS00767">
    <property type="entry name" value="THF_DHG_CYH_2"/>
    <property type="match status" value="1"/>
</dbReference>
<dbReference type="CDD" id="cd00477">
    <property type="entry name" value="FTHFS"/>
    <property type="match status" value="1"/>
</dbReference>
<keyword evidence="10" id="KW-0963">Cytoplasm</keyword>
<dbReference type="InterPro" id="IPR046346">
    <property type="entry name" value="Aminoacid_DH-like_N_sf"/>
</dbReference>
<evidence type="ECO:0000256" key="1">
    <source>
        <dbReference type="ARBA" id="ARBA00004496"/>
    </source>
</evidence>
<reference evidence="26" key="1">
    <citation type="submission" date="2016-03" db="EMBL/GenBank/DDBJ databases">
        <authorList>
            <person name="Devillers Hugo."/>
        </authorList>
    </citation>
    <scope>NUCLEOTIDE SEQUENCE [LARGE SCALE GENOMIC DNA]</scope>
</reference>
<evidence type="ECO:0000259" key="23">
    <source>
        <dbReference type="Pfam" id="PF00763"/>
    </source>
</evidence>
<evidence type="ECO:0000256" key="15">
    <source>
        <dbReference type="ARBA" id="ARBA00022801"/>
    </source>
</evidence>
<name>A0A1G4IZP9_9SACH</name>
<comment type="catalytic activity">
    <reaction evidence="21">
        <text>(6S)-5,6,7,8-tetrahydrofolate + formate + ATP = (6R)-10-formyltetrahydrofolate + ADP + phosphate</text>
        <dbReference type="Rhea" id="RHEA:20221"/>
        <dbReference type="ChEBI" id="CHEBI:15740"/>
        <dbReference type="ChEBI" id="CHEBI:30616"/>
        <dbReference type="ChEBI" id="CHEBI:43474"/>
        <dbReference type="ChEBI" id="CHEBI:57453"/>
        <dbReference type="ChEBI" id="CHEBI:195366"/>
        <dbReference type="ChEBI" id="CHEBI:456216"/>
        <dbReference type="EC" id="6.3.4.3"/>
    </reaction>
    <physiologicalReaction direction="left-to-right" evidence="21">
        <dbReference type="Rhea" id="RHEA:20222"/>
    </physiologicalReaction>
    <physiologicalReaction direction="right-to-left" evidence="21">
        <dbReference type="Rhea" id="RHEA:20223"/>
    </physiologicalReaction>
</comment>
<comment type="catalytic activity">
    <reaction evidence="22">
        <text>(6R)-5,10-methenyltetrahydrofolate + H2O = (6R)-10-formyltetrahydrofolate + H(+)</text>
        <dbReference type="Rhea" id="RHEA:23700"/>
        <dbReference type="ChEBI" id="CHEBI:15377"/>
        <dbReference type="ChEBI" id="CHEBI:15378"/>
        <dbReference type="ChEBI" id="CHEBI:57455"/>
        <dbReference type="ChEBI" id="CHEBI:195366"/>
        <dbReference type="EC" id="3.5.4.9"/>
    </reaction>
    <physiologicalReaction direction="left-to-right" evidence="22">
        <dbReference type="Rhea" id="RHEA:23701"/>
    </physiologicalReaction>
    <physiologicalReaction direction="right-to-left" evidence="22">
        <dbReference type="Rhea" id="RHEA:23702"/>
    </physiologicalReaction>
</comment>
<evidence type="ECO:0000256" key="12">
    <source>
        <dbReference type="ARBA" id="ARBA00022598"/>
    </source>
</evidence>
<evidence type="ECO:0000256" key="4">
    <source>
        <dbReference type="ARBA" id="ARBA00006985"/>
    </source>
</evidence>
<evidence type="ECO:0000256" key="7">
    <source>
        <dbReference type="ARBA" id="ARBA00012776"/>
    </source>
</evidence>
<dbReference type="GO" id="GO:0005524">
    <property type="term" value="F:ATP binding"/>
    <property type="evidence" value="ECO:0007669"/>
    <property type="project" value="UniProtKB-KW"/>
</dbReference>
<dbReference type="GO" id="GO:0006164">
    <property type="term" value="P:purine nucleotide biosynthetic process"/>
    <property type="evidence" value="ECO:0007669"/>
    <property type="project" value="UniProtKB-KW"/>
</dbReference>
<keyword evidence="16" id="KW-0067">ATP-binding</keyword>
<dbReference type="GO" id="GO:0004488">
    <property type="term" value="F:methylenetetrahydrofolate dehydrogenase (NADP+) activity"/>
    <property type="evidence" value="ECO:0007669"/>
    <property type="project" value="UniProtKB-EC"/>
</dbReference>
<evidence type="ECO:0000256" key="3">
    <source>
        <dbReference type="ARBA" id="ARBA00005559"/>
    </source>
</evidence>
<evidence type="ECO:0000256" key="18">
    <source>
        <dbReference type="ARBA" id="ARBA00023002"/>
    </source>
</evidence>
<dbReference type="FunFam" id="1.10.8.770:FF:000001">
    <property type="entry name" value="Methylenetetrahydrofolate dehydrogenase (NADP+ dependent) 1 like"/>
    <property type="match status" value="1"/>
</dbReference>
<evidence type="ECO:0000256" key="19">
    <source>
        <dbReference type="ARBA" id="ARBA00023268"/>
    </source>
</evidence>
<evidence type="ECO:0000256" key="13">
    <source>
        <dbReference type="ARBA" id="ARBA00022741"/>
    </source>
</evidence>
<evidence type="ECO:0000256" key="6">
    <source>
        <dbReference type="ARBA" id="ARBA00012295"/>
    </source>
</evidence>
<evidence type="ECO:0000256" key="22">
    <source>
        <dbReference type="ARBA" id="ARBA00052163"/>
    </source>
</evidence>
<dbReference type="FunFam" id="3.40.50.300:FF:001123">
    <property type="entry name" value="C-1-tetrahydrofolate synthase, cytoplasmic isoform X2"/>
    <property type="match status" value="1"/>
</dbReference>
<dbReference type="InterPro" id="IPR020630">
    <property type="entry name" value="THF_DH/CycHdrlase_cat_dom"/>
</dbReference>
<evidence type="ECO:0000259" key="24">
    <source>
        <dbReference type="Pfam" id="PF02882"/>
    </source>
</evidence>
<dbReference type="Gene3D" id="3.30.1510.10">
    <property type="entry name" value="Domain 2, N(10)-formyltetrahydrofolate synthetase"/>
    <property type="match status" value="1"/>
</dbReference>
<dbReference type="GO" id="GO:0006555">
    <property type="term" value="P:methionine metabolic process"/>
    <property type="evidence" value="ECO:0007669"/>
    <property type="project" value="UniProtKB-ARBA"/>
</dbReference>
<keyword evidence="15" id="KW-0378">Hydrolase</keyword>
<dbReference type="OrthoDB" id="5126881at2759"/>
<dbReference type="PROSITE" id="PS00722">
    <property type="entry name" value="FTHFS_2"/>
    <property type="match status" value="1"/>
</dbReference>
<keyword evidence="13" id="KW-0547">Nucleotide-binding</keyword>
<comment type="similarity">
    <text evidence="3">In the N-terminal section; belongs to the tetrahydrofolate dehydrogenase/cyclohydrolase family.</text>
</comment>
<dbReference type="EC" id="3.5.4.9" evidence="7"/>
<keyword evidence="14" id="KW-0658">Purine biosynthesis</keyword>
<evidence type="ECO:0000256" key="20">
    <source>
        <dbReference type="ARBA" id="ARBA00051435"/>
    </source>
</evidence>
<dbReference type="Pfam" id="PF02882">
    <property type="entry name" value="THF_DHG_CYH_C"/>
    <property type="match status" value="1"/>
</dbReference>
<dbReference type="Gene3D" id="3.10.410.10">
    <property type="entry name" value="Formyltetrahydrofolate synthetase, domain 3"/>
    <property type="match status" value="1"/>
</dbReference>
<keyword evidence="26" id="KW-1185">Reference proteome</keyword>
<dbReference type="SUPFAM" id="SSF53223">
    <property type="entry name" value="Aminoacid dehydrogenase-like, N-terminal domain"/>
    <property type="match status" value="1"/>
</dbReference>
<proteinExistence type="inferred from homology"/>
<evidence type="ECO:0000313" key="25">
    <source>
        <dbReference type="EMBL" id="SCU82484.1"/>
    </source>
</evidence>
<evidence type="ECO:0000256" key="17">
    <source>
        <dbReference type="ARBA" id="ARBA00022857"/>
    </source>
</evidence>
<dbReference type="SUPFAM" id="SSF51735">
    <property type="entry name" value="NAD(P)-binding Rossmann-fold domains"/>
    <property type="match status" value="1"/>
</dbReference>
<dbReference type="CDD" id="cd01080">
    <property type="entry name" value="NAD_bind_m-THF_DH_Cyclohyd"/>
    <property type="match status" value="1"/>
</dbReference>
<dbReference type="GO" id="GO:0009257">
    <property type="term" value="P:10-formyltetrahydrofolate biosynthetic process"/>
    <property type="evidence" value="ECO:0007669"/>
    <property type="project" value="UniProtKB-ARBA"/>
</dbReference>
<dbReference type="HAMAP" id="MF_01576">
    <property type="entry name" value="THF_DHG_CYH"/>
    <property type="match status" value="1"/>
</dbReference>
<dbReference type="InterPro" id="IPR027417">
    <property type="entry name" value="P-loop_NTPase"/>
</dbReference>
<evidence type="ECO:0000256" key="9">
    <source>
        <dbReference type="ARBA" id="ARBA00017592"/>
    </source>
</evidence>
<evidence type="ECO:0000256" key="2">
    <source>
        <dbReference type="ARBA" id="ARBA00004777"/>
    </source>
</evidence>
<dbReference type="PRINTS" id="PR00085">
    <property type="entry name" value="THFDHDRGNASE"/>
</dbReference>
<dbReference type="AlphaFoldDB" id="A0A1G4IZP9"/>
<dbReference type="Gene3D" id="3.40.50.300">
    <property type="entry name" value="P-loop containing nucleotide triphosphate hydrolases"/>
    <property type="match status" value="2"/>
</dbReference>
<dbReference type="GO" id="GO:0046655">
    <property type="term" value="P:folic acid metabolic process"/>
    <property type="evidence" value="ECO:0007669"/>
    <property type="project" value="UniProtKB-ARBA"/>
</dbReference>
<accession>A0A1G4IZP9</accession>
<keyword evidence="17" id="KW-0521">NADP</keyword>
<feature type="domain" description="Tetrahydrofolate dehydrogenase/cyclohydrolase catalytic" evidence="23">
    <location>
        <begin position="6"/>
        <end position="122"/>
    </location>
</feature>
<dbReference type="PANTHER" id="PTHR48099:SF5">
    <property type="entry name" value="C-1-TETRAHYDROFOLATE SYNTHASE, CYTOPLASMIC"/>
    <property type="match status" value="1"/>
</dbReference>
<dbReference type="GO" id="GO:0035999">
    <property type="term" value="P:tetrahydrofolate interconversion"/>
    <property type="evidence" value="ECO:0007669"/>
    <property type="project" value="UniProtKB-UniPathway"/>
</dbReference>
<feature type="domain" description="Tetrahydrofolate dehydrogenase/cyclohydrolase NAD(P)-binding" evidence="24">
    <location>
        <begin position="143"/>
        <end position="293"/>
    </location>
</feature>
<dbReference type="InterPro" id="IPR020631">
    <property type="entry name" value="THF_DH/CycHdrlase_NAD-bd_dom"/>
</dbReference>
<organism evidence="25 26">
    <name type="scientific">Lachancea meyersii CBS 8951</name>
    <dbReference type="NCBI Taxonomy" id="1266667"/>
    <lineage>
        <taxon>Eukaryota</taxon>
        <taxon>Fungi</taxon>
        <taxon>Dikarya</taxon>
        <taxon>Ascomycota</taxon>
        <taxon>Saccharomycotina</taxon>
        <taxon>Saccharomycetes</taxon>
        <taxon>Saccharomycetales</taxon>
        <taxon>Saccharomycetaceae</taxon>
        <taxon>Lachancea</taxon>
    </lineage>
</organism>
<dbReference type="InterPro" id="IPR020628">
    <property type="entry name" value="Formate_THF_ligase_CS"/>
</dbReference>
<dbReference type="EC" id="6.3.4.3" evidence="6"/>
<evidence type="ECO:0000256" key="8">
    <source>
        <dbReference type="ARBA" id="ARBA00012859"/>
    </source>
</evidence>
<dbReference type="FunFam" id="3.40.50.300:FF:000245">
    <property type="entry name" value="C-1-tetrahydrofolate synthase, cytoplasmic"/>
    <property type="match status" value="1"/>
</dbReference>
<evidence type="ECO:0000256" key="11">
    <source>
        <dbReference type="ARBA" id="ARBA00022563"/>
    </source>
</evidence>
<gene>
    <name evidence="25" type="ORF">LAME_0C01376G</name>
</gene>
<dbReference type="InterPro" id="IPR036291">
    <property type="entry name" value="NAD(P)-bd_dom_sf"/>
</dbReference>
<dbReference type="FunFam" id="3.40.50.10860:FF:000005">
    <property type="entry name" value="C-1-tetrahydrofolate synthase, cytoplasmic, putative"/>
    <property type="match status" value="1"/>
</dbReference>
<dbReference type="HAMAP" id="MF_01543">
    <property type="entry name" value="FTHFS"/>
    <property type="match status" value="1"/>
</dbReference>
<dbReference type="GO" id="GO:0004477">
    <property type="term" value="F:methenyltetrahydrofolate cyclohydrolase activity"/>
    <property type="evidence" value="ECO:0007669"/>
    <property type="project" value="UniProtKB-EC"/>
</dbReference>
<protein>
    <recommendedName>
        <fullName evidence="9">C-1-tetrahydrofolate synthase, cytoplasmic</fullName>
        <ecNumber evidence="8">1.5.1.5</ecNumber>
        <ecNumber evidence="7">3.5.4.9</ecNumber>
        <ecNumber evidence="6">6.3.4.3</ecNumber>
    </recommendedName>
</protein>
<dbReference type="Pfam" id="PF01268">
    <property type="entry name" value="FTHFS"/>
    <property type="match status" value="1"/>
</dbReference>
<evidence type="ECO:0000256" key="14">
    <source>
        <dbReference type="ARBA" id="ARBA00022755"/>
    </source>
</evidence>
<dbReference type="SUPFAM" id="SSF52540">
    <property type="entry name" value="P-loop containing nucleoside triphosphate hydrolases"/>
    <property type="match status" value="1"/>
</dbReference>
<dbReference type="UniPathway" id="UPA00193"/>
<dbReference type="Gene3D" id="3.40.50.720">
    <property type="entry name" value="NAD(P)-binding Rossmann-like Domain"/>
    <property type="match status" value="1"/>
</dbReference>
<sequence length="945" mass="101294">MVASLIDGKAIAKSIRDEISQQIKTLQAQAGTFRPTLAIFQVGNRPDSATYVKMKRKAASEAGIDVLFVHLNESVAESELLALIQEKNANSKVHGILVQLPLPAHIDEDKITSAVVAQKDVDGFGPHNIGELNKRNGKPFFHPCTPQGIIELLERSAVTIAGSKAIVLGRSDIVGAPVAELLKAKNATVTVLHSRSKDIASYMTTADIVVVAIGQPEFVKGEWFNGNNSCVIIDVGTNYVDDSSKKSGYRCVGDVEFEAARQNVKLITPVPGGVGPMTVAMLMSNVFTAAKRSIDSSDKPAFTPLSLNLQNPVPSDFEISRAQRPKEITDVAAEAGILPIELEPYGSTKAKVKLDILDRLASRENGKYVLVAGITPTPLGEGKSTTTVGLAQALGAHLNKTVFANVRQPSMGPTFGIKGGAAGGGYSQVIPMDEFNLHVTGDIHAISMANNLLAAAIDTRIFHEQTQKDAALYKRLVPTKRGTRKFTPTMLKRLKKLGIDKHDPNALTPEEITQFSRLDIDPETITWRRVVDCNDRFLRGITIGEAPTERGFKRSTGFDISVASECMAVLALANSLSDMRERLGNIVIGTSRAGVPITCEDIGCAGAMTALLKDAIKPNIMQTLEGTPVFVHAGPFANISIGANSAIADKIALKLAGVEAGASEEFKKEKQGYVVTEAGFDFTMGGERFLNIKCRSSGLVPDAVVIVATIRALKVHGGGPEVKAGAPLPTEYLNENIDLLRKGCANLAKHIANVKSYNLPVVVAINKMSSDTDHEHEIVKEESLKAGAFDAIVSNHWEEGGKGATGLAEGVIKACEEPNQDFEFLYETEGLSIEDKIGAIAKKMYGAGSVEFLPEAQKKIDLYTKQGFGNLPICIAKTQYSLSHDANLKGVPTGFTFPIRDVRASVGAGYLYALAAEIQTIPGLPTHCGFMNIEVNEEGEIEGMF</sequence>
<keyword evidence="18" id="KW-0560">Oxidoreductase</keyword>
<dbReference type="Proteomes" id="UP000191144">
    <property type="component" value="Chromosome C"/>
</dbReference>
<dbReference type="EC" id="1.5.1.5" evidence="8"/>
<dbReference type="FunFam" id="3.40.50.720:FF:000006">
    <property type="entry name" value="Bifunctional protein FolD"/>
    <property type="match status" value="1"/>
</dbReference>
<dbReference type="InterPro" id="IPR000672">
    <property type="entry name" value="THF_DH/CycHdrlase"/>
</dbReference>
<comment type="pathway">
    <text evidence="2">One-carbon metabolism; tetrahydrofolate interconversion.</text>
</comment>
<dbReference type="PANTHER" id="PTHR48099">
    <property type="entry name" value="C-1-TETRAHYDROFOLATE SYNTHASE, CYTOPLASMIC-RELATED"/>
    <property type="match status" value="1"/>
</dbReference>
<keyword evidence="11" id="KW-0554">One-carbon metabolism</keyword>
<comment type="subunit">
    <text evidence="5">Homodimer.</text>
</comment>
<dbReference type="PROSITE" id="PS00721">
    <property type="entry name" value="FTHFS_1"/>
    <property type="match status" value="1"/>
</dbReference>
<evidence type="ECO:0000256" key="5">
    <source>
        <dbReference type="ARBA" id="ARBA00011738"/>
    </source>
</evidence>
<comment type="similarity">
    <text evidence="4">In the C-terminal section; belongs to the formate--tetrahydrofolate ligase family.</text>
</comment>
<evidence type="ECO:0000256" key="21">
    <source>
        <dbReference type="ARBA" id="ARBA00051544"/>
    </source>
</evidence>
<comment type="subcellular location">
    <subcellularLocation>
        <location evidence="1">Cytoplasm</location>
    </subcellularLocation>
</comment>
<keyword evidence="12" id="KW-0436">Ligase</keyword>
<evidence type="ECO:0000256" key="10">
    <source>
        <dbReference type="ARBA" id="ARBA00022490"/>
    </source>
</evidence>
<evidence type="ECO:0000313" key="26">
    <source>
        <dbReference type="Proteomes" id="UP000191144"/>
    </source>
</evidence>
<dbReference type="EMBL" id="LT598479">
    <property type="protein sequence ID" value="SCU82484.1"/>
    <property type="molecule type" value="Genomic_DNA"/>
</dbReference>
<dbReference type="Gene3D" id="3.40.50.10860">
    <property type="entry name" value="Leucine Dehydrogenase, chain A, domain 1"/>
    <property type="match status" value="1"/>
</dbReference>
<dbReference type="GO" id="GO:0005829">
    <property type="term" value="C:cytosol"/>
    <property type="evidence" value="ECO:0007669"/>
    <property type="project" value="UniProtKB-ARBA"/>
</dbReference>